<evidence type="ECO:0000256" key="7">
    <source>
        <dbReference type="SAM" id="MobiDB-lite"/>
    </source>
</evidence>
<feature type="transmembrane region" description="Helical" evidence="8">
    <location>
        <begin position="1005"/>
        <end position="1026"/>
    </location>
</feature>
<evidence type="ECO:0000313" key="10">
    <source>
        <dbReference type="EMBL" id="OIV89743.1"/>
    </source>
</evidence>
<feature type="domain" description="EGF-like" evidence="9">
    <location>
        <begin position="817"/>
        <end position="828"/>
    </location>
</feature>
<dbReference type="Gramene" id="OIV89743">
    <property type="protein sequence ID" value="OIV89743"/>
    <property type="gene ID" value="TanjilG_03445"/>
</dbReference>
<keyword evidence="5 8" id="KW-1133">Transmembrane helix</keyword>
<evidence type="ECO:0000256" key="3">
    <source>
        <dbReference type="ARBA" id="ARBA00022475"/>
    </source>
</evidence>
<dbReference type="PANTHER" id="PTHR14319:SF3">
    <property type="entry name" value="TRANSMEMBRANE PROTEIN-LIKE PROTEIN"/>
    <property type="match status" value="1"/>
</dbReference>
<proteinExistence type="inferred from homology"/>
<comment type="subcellular location">
    <subcellularLocation>
        <location evidence="1">Cell membrane</location>
        <topology evidence="1">Multi-pass membrane protein</topology>
    </subcellularLocation>
</comment>
<protein>
    <recommendedName>
        <fullName evidence="9">EGF-like domain-containing protein</fullName>
    </recommendedName>
</protein>
<reference evidence="10 11" key="1">
    <citation type="journal article" date="2017" name="Plant Biotechnol. J.">
        <title>A comprehensive draft genome sequence for lupin (Lupinus angustifolius), an emerging health food: insights into plant-microbe interactions and legume evolution.</title>
        <authorList>
            <person name="Hane J.K."/>
            <person name="Ming Y."/>
            <person name="Kamphuis L.G."/>
            <person name="Nelson M.N."/>
            <person name="Garg G."/>
            <person name="Atkins C.A."/>
            <person name="Bayer P.E."/>
            <person name="Bravo A."/>
            <person name="Bringans S."/>
            <person name="Cannon S."/>
            <person name="Edwards D."/>
            <person name="Foley R."/>
            <person name="Gao L.L."/>
            <person name="Harrison M.J."/>
            <person name="Huang W."/>
            <person name="Hurgobin B."/>
            <person name="Li S."/>
            <person name="Liu C.W."/>
            <person name="McGrath A."/>
            <person name="Morahan G."/>
            <person name="Murray J."/>
            <person name="Weller J."/>
            <person name="Jian J."/>
            <person name="Singh K.B."/>
        </authorList>
    </citation>
    <scope>NUCLEOTIDE SEQUENCE [LARGE SCALE GENOMIC DNA]</scope>
    <source>
        <strain evidence="11">cv. Tanjil</strain>
        <tissue evidence="10">Whole plant</tissue>
    </source>
</reference>
<feature type="transmembrane region" description="Helical" evidence="8">
    <location>
        <begin position="902"/>
        <end position="919"/>
    </location>
</feature>
<evidence type="ECO:0000256" key="6">
    <source>
        <dbReference type="ARBA" id="ARBA00023136"/>
    </source>
</evidence>
<evidence type="ECO:0000256" key="8">
    <source>
        <dbReference type="SAM" id="Phobius"/>
    </source>
</evidence>
<dbReference type="InterPro" id="IPR000742">
    <property type="entry name" value="EGF"/>
</dbReference>
<dbReference type="PANTHER" id="PTHR14319">
    <property type="entry name" value="FIVE-SPAN TRANSMEMBRANE PROTEIN M83"/>
    <property type="match status" value="1"/>
</dbReference>
<evidence type="ECO:0000256" key="4">
    <source>
        <dbReference type="ARBA" id="ARBA00022692"/>
    </source>
</evidence>
<keyword evidence="3" id="KW-1003">Cell membrane</keyword>
<organism evidence="10 11">
    <name type="scientific">Lupinus angustifolius</name>
    <name type="common">Narrow-leaved blue lupine</name>
    <dbReference type="NCBI Taxonomy" id="3871"/>
    <lineage>
        <taxon>Eukaryota</taxon>
        <taxon>Viridiplantae</taxon>
        <taxon>Streptophyta</taxon>
        <taxon>Embryophyta</taxon>
        <taxon>Tracheophyta</taxon>
        <taxon>Spermatophyta</taxon>
        <taxon>Magnoliopsida</taxon>
        <taxon>eudicotyledons</taxon>
        <taxon>Gunneridae</taxon>
        <taxon>Pentapetalae</taxon>
        <taxon>rosids</taxon>
        <taxon>fabids</taxon>
        <taxon>Fabales</taxon>
        <taxon>Fabaceae</taxon>
        <taxon>Papilionoideae</taxon>
        <taxon>50 kb inversion clade</taxon>
        <taxon>genistoids sensu lato</taxon>
        <taxon>core genistoids</taxon>
        <taxon>Genisteae</taxon>
        <taxon>Lupinus</taxon>
    </lineage>
</organism>
<dbReference type="Pfam" id="PF12036">
    <property type="entry name" value="DUF3522"/>
    <property type="match status" value="1"/>
</dbReference>
<keyword evidence="11" id="KW-1185">Reference proteome</keyword>
<feature type="region of interest" description="Disordered" evidence="7">
    <location>
        <begin position="255"/>
        <end position="274"/>
    </location>
</feature>
<keyword evidence="4 8" id="KW-0812">Transmembrane</keyword>
<dbReference type="OMA" id="FSLEWQV"/>
<evidence type="ECO:0000259" key="9">
    <source>
        <dbReference type="PROSITE" id="PS00022"/>
    </source>
</evidence>
<feature type="region of interest" description="Disordered" evidence="7">
    <location>
        <begin position="1060"/>
        <end position="1082"/>
    </location>
</feature>
<feature type="region of interest" description="Disordered" evidence="7">
    <location>
        <begin position="145"/>
        <end position="170"/>
    </location>
</feature>
<dbReference type="Proteomes" id="UP000188354">
    <property type="component" value="Unassembled WGS sequence"/>
</dbReference>
<dbReference type="STRING" id="3871.A0A1J7FP91"/>
<feature type="compositionally biased region" description="Polar residues" evidence="7">
    <location>
        <begin position="1064"/>
        <end position="1082"/>
    </location>
</feature>
<feature type="transmembrane region" description="Helical" evidence="8">
    <location>
        <begin position="949"/>
        <end position="966"/>
    </location>
</feature>
<gene>
    <name evidence="10" type="ORF">TanjilG_03445</name>
</gene>
<dbReference type="PROSITE" id="PS00022">
    <property type="entry name" value="EGF_1"/>
    <property type="match status" value="1"/>
</dbReference>
<evidence type="ECO:0000256" key="2">
    <source>
        <dbReference type="ARBA" id="ARBA00005542"/>
    </source>
</evidence>
<dbReference type="GO" id="GO:0005886">
    <property type="term" value="C:plasma membrane"/>
    <property type="evidence" value="ECO:0007669"/>
    <property type="project" value="UniProtKB-SubCell"/>
</dbReference>
<feature type="compositionally biased region" description="Acidic residues" evidence="7">
    <location>
        <begin position="255"/>
        <end position="266"/>
    </location>
</feature>
<name>A0A1J7FP91_LUPAN</name>
<sequence>MRIRKNSKLSPLLFSFSSSSQGAASFPVQTHLCQLNQSPWDVIPFHSHSIQFEGDNSFNARARGNAGDYIRVVQSVVSMGKLADMVMRDNNHKIDKMDSDDINEKEVSKSLCCEGFNAKGWSCKNEPQHRQSFYRHHLSLVRSDKKAAEAAATTTTSTTRHGSRARAGKKTSSYSYNPYEFYYYSGFGPQWGKRRGSGRKGERNKNNNVVARDNPTMMMECNNIIAETPNSDANTTKSMVLMDNNEDELDYVEDNDEEDDGANEDDNEKKKNEETCEGMVIEITDVKRKIMSTISENDGVSTRNNFYTVSSFSYPHTTLRPFDWRYIRVDIPPGFSAVSVALNSDVDVDISRIEKVPKSALPIICFRDGSPPLPDVLNISLKGSPVSGINGLDVEQCFPMQKNITMKLTNKQIFPGAWYIGLFNGIGATRTQSKMIIRGQQYSFSANVSVVACINSMMMGEFCNNTVYPLSCTTYEVYKSSAPKDTVTQPLMENAITCKSNFDTFCVEEGVINTYSLDVTNVVEELTINAVNIRFNNTPPNNASSANDFKLMCFARHGAMPSASLHDYSSDLTKGPLIIRSPLIGQLYIIVSPFNLTKEFGGTQGRDVKVCYSLESQVLQCPLGKAGPNCTMGSYTLQTVLSRGSRPFESYYLPIGEGASSANFPLEPLLNNSSNEGQTDGIWTYFTLDIPRGAAGRNIHIRLSSDVKIRYEVYARFGGLPSLDNWDYYYANKTRKSDQSMFFMLYHSSDDNVDFYIIYAREGKWGFGLRHVNTSGYSSKGQTAMSLSLEGCPKGCSSHGECRYSFDASGLTSYSFCSCDRNHGGYDCSIEIVSHKGHIVQSIFLIASNAAAILPAYWALRQKAFAEWILFTSSGTSSAIYHACDVGTWCVLSYNVLQFMDFWLSFMAVISTLVYLTTISEVHKRTIHTAVFILTALLAATKATRSSNIVLVIVFGVVGLLIGWLIEMSSKYSSLSIGFSLNFLQSSQTIKQRLRDLVKKTLRRFHWGFALAGFVTLVMAASSWVLENSQTYWFWHSFWHATIYTSSFFFLCSKVDTVPPENQPPSTDNYALTRQDSFPRSG</sequence>
<dbReference type="AlphaFoldDB" id="A0A1J7FP91"/>
<comment type="similarity">
    <text evidence="2">Belongs to the TMEM8 family.</text>
</comment>
<dbReference type="EMBL" id="KV862247">
    <property type="protein sequence ID" value="OIV89743.1"/>
    <property type="molecule type" value="Genomic_DNA"/>
</dbReference>
<evidence type="ECO:0000256" key="5">
    <source>
        <dbReference type="ARBA" id="ARBA00022989"/>
    </source>
</evidence>
<accession>A0A1J7FP91</accession>
<feature type="compositionally biased region" description="Low complexity" evidence="7">
    <location>
        <begin position="149"/>
        <end position="160"/>
    </location>
</feature>
<evidence type="ECO:0000256" key="1">
    <source>
        <dbReference type="ARBA" id="ARBA00004651"/>
    </source>
</evidence>
<evidence type="ECO:0000313" key="11">
    <source>
        <dbReference type="Proteomes" id="UP000188354"/>
    </source>
</evidence>
<keyword evidence="6 8" id="KW-0472">Membrane</keyword>
<dbReference type="InterPro" id="IPR021910">
    <property type="entry name" value="NGX6/PGAP6/MYMK"/>
</dbReference>